<dbReference type="EMBL" id="BQKI01000083">
    <property type="protein sequence ID" value="GJN32041.1"/>
    <property type="molecule type" value="Genomic_DNA"/>
</dbReference>
<evidence type="ECO:0000256" key="2">
    <source>
        <dbReference type="SAM" id="MobiDB-lite"/>
    </source>
</evidence>
<gene>
    <name evidence="4" type="primary">gb20512</name>
    <name evidence="4" type="ORF">PR202_gb20512</name>
</gene>
<dbReference type="AlphaFoldDB" id="A0AAV5FCR1"/>
<evidence type="ECO:0000313" key="5">
    <source>
        <dbReference type="Proteomes" id="UP001054889"/>
    </source>
</evidence>
<dbReference type="InterPro" id="IPR001245">
    <property type="entry name" value="Ser-Thr/Tyr_kinase_cat_dom"/>
</dbReference>
<dbReference type="PANTHER" id="PTHR48007">
    <property type="entry name" value="LEUCINE-RICH REPEAT RECEPTOR-LIKE PROTEIN KINASE PXC1"/>
    <property type="match status" value="1"/>
</dbReference>
<proteinExistence type="predicted"/>
<name>A0AAV5FCR1_ELECO</name>
<dbReference type="InterPro" id="IPR011009">
    <property type="entry name" value="Kinase-like_dom_sf"/>
</dbReference>
<feature type="binding site" evidence="1">
    <location>
        <position position="102"/>
    </location>
    <ligand>
        <name>ATP</name>
        <dbReference type="ChEBI" id="CHEBI:30616"/>
    </ligand>
</feature>
<keyword evidence="1" id="KW-0067">ATP-binding</keyword>
<sequence>MNDVLSRLQIIDTDQNCKSKASEFARQGELHSNEETSSNGSTPTPAVAPATVRPKNLFFFGRMPQPYDLDDLLSASAEVLGKGTYGTTYKAEMESGSVIAVKRLRQNSLPERAYRDKVAAIGRIDHHNVVPLQSYYFSMDEKLMVYEYVTMGCLSSMLHDGGRTLAEHGIAHLFDPEAVEHSSGVGYHAPEVEGDPRKLSHKSDVYSFGVLLLELLTGEMPTPNEDLPLWVRWSMVEEEWTSKLFDDELLGQPGAEEGMMEMLKLALDCTADLPDKRPAMLEILGRLAEQTF</sequence>
<dbReference type="InterPro" id="IPR046959">
    <property type="entry name" value="PRK1-6/SRF4-like"/>
</dbReference>
<dbReference type="InterPro" id="IPR000719">
    <property type="entry name" value="Prot_kinase_dom"/>
</dbReference>
<comment type="caution">
    <text evidence="4">The sequence shown here is derived from an EMBL/GenBank/DDBJ whole genome shotgun (WGS) entry which is preliminary data.</text>
</comment>
<feature type="region of interest" description="Disordered" evidence="2">
    <location>
        <begin position="21"/>
        <end position="49"/>
    </location>
</feature>
<feature type="compositionally biased region" description="Basic and acidic residues" evidence="2">
    <location>
        <begin position="21"/>
        <end position="34"/>
    </location>
</feature>
<accession>A0AAV5FCR1</accession>
<keyword evidence="5" id="KW-1185">Reference proteome</keyword>
<evidence type="ECO:0000256" key="1">
    <source>
        <dbReference type="PROSITE-ProRule" id="PRU10141"/>
    </source>
</evidence>
<evidence type="ECO:0000259" key="3">
    <source>
        <dbReference type="PROSITE" id="PS50011"/>
    </source>
</evidence>
<dbReference type="Gene3D" id="3.30.200.20">
    <property type="entry name" value="Phosphorylase Kinase, domain 1"/>
    <property type="match status" value="1"/>
</dbReference>
<reference evidence="4" key="2">
    <citation type="submission" date="2021-12" db="EMBL/GenBank/DDBJ databases">
        <title>Resequencing data analysis of finger millet.</title>
        <authorList>
            <person name="Hatakeyama M."/>
            <person name="Aluri S."/>
            <person name="Balachadran M.T."/>
            <person name="Sivarajan S.R."/>
            <person name="Poveda L."/>
            <person name="Shimizu-Inatsugi R."/>
            <person name="Schlapbach R."/>
            <person name="Sreeman S.M."/>
            <person name="Shimizu K.K."/>
        </authorList>
    </citation>
    <scope>NUCLEOTIDE SEQUENCE</scope>
</reference>
<dbReference type="SUPFAM" id="SSF56112">
    <property type="entry name" value="Protein kinase-like (PK-like)"/>
    <property type="match status" value="1"/>
</dbReference>
<reference evidence="4" key="1">
    <citation type="journal article" date="2018" name="DNA Res.">
        <title>Multiple hybrid de novo genome assembly of finger millet, an orphan allotetraploid crop.</title>
        <authorList>
            <person name="Hatakeyama M."/>
            <person name="Aluri S."/>
            <person name="Balachadran M.T."/>
            <person name="Sivarajan S.R."/>
            <person name="Patrignani A."/>
            <person name="Gruter S."/>
            <person name="Poveda L."/>
            <person name="Shimizu-Inatsugi R."/>
            <person name="Baeten J."/>
            <person name="Francoijs K.J."/>
            <person name="Nataraja K.N."/>
            <person name="Reddy Y.A.N."/>
            <person name="Phadnis S."/>
            <person name="Ravikumar R.L."/>
            <person name="Schlapbach R."/>
            <person name="Sreeman S.M."/>
            <person name="Shimizu K.K."/>
        </authorList>
    </citation>
    <scope>NUCLEOTIDE SEQUENCE</scope>
</reference>
<feature type="domain" description="Protein kinase" evidence="3">
    <location>
        <begin position="74"/>
        <end position="292"/>
    </location>
</feature>
<dbReference type="PANTHER" id="PTHR48007:SF4">
    <property type="entry name" value="LEUCINE-RICH REPEAT RECEPTOR-LIKE PROTEIN KINASE PXC1"/>
    <property type="match status" value="1"/>
</dbReference>
<dbReference type="Pfam" id="PF07714">
    <property type="entry name" value="PK_Tyr_Ser-Thr"/>
    <property type="match status" value="2"/>
</dbReference>
<evidence type="ECO:0000313" key="4">
    <source>
        <dbReference type="EMBL" id="GJN32041.1"/>
    </source>
</evidence>
<dbReference type="PROSITE" id="PS00107">
    <property type="entry name" value="PROTEIN_KINASE_ATP"/>
    <property type="match status" value="1"/>
</dbReference>
<dbReference type="GO" id="GO:0005524">
    <property type="term" value="F:ATP binding"/>
    <property type="evidence" value="ECO:0007669"/>
    <property type="project" value="UniProtKB-UniRule"/>
</dbReference>
<organism evidence="4 5">
    <name type="scientific">Eleusine coracana subsp. coracana</name>
    <dbReference type="NCBI Taxonomy" id="191504"/>
    <lineage>
        <taxon>Eukaryota</taxon>
        <taxon>Viridiplantae</taxon>
        <taxon>Streptophyta</taxon>
        <taxon>Embryophyta</taxon>
        <taxon>Tracheophyta</taxon>
        <taxon>Spermatophyta</taxon>
        <taxon>Magnoliopsida</taxon>
        <taxon>Liliopsida</taxon>
        <taxon>Poales</taxon>
        <taxon>Poaceae</taxon>
        <taxon>PACMAD clade</taxon>
        <taxon>Chloridoideae</taxon>
        <taxon>Cynodonteae</taxon>
        <taxon>Eleusininae</taxon>
        <taxon>Eleusine</taxon>
    </lineage>
</organism>
<dbReference type="Gene3D" id="1.10.510.10">
    <property type="entry name" value="Transferase(Phosphotransferase) domain 1"/>
    <property type="match status" value="1"/>
</dbReference>
<protein>
    <recommendedName>
        <fullName evidence="3">Protein kinase domain-containing protein</fullName>
    </recommendedName>
</protein>
<keyword evidence="1" id="KW-0547">Nucleotide-binding</keyword>
<dbReference type="GO" id="GO:0004672">
    <property type="term" value="F:protein kinase activity"/>
    <property type="evidence" value="ECO:0007669"/>
    <property type="project" value="InterPro"/>
</dbReference>
<dbReference type="PROSITE" id="PS50011">
    <property type="entry name" value="PROTEIN_KINASE_DOM"/>
    <property type="match status" value="1"/>
</dbReference>
<dbReference type="InterPro" id="IPR017441">
    <property type="entry name" value="Protein_kinase_ATP_BS"/>
</dbReference>
<dbReference type="Proteomes" id="UP001054889">
    <property type="component" value="Unassembled WGS sequence"/>
</dbReference>